<dbReference type="EMBL" id="QRHE01000009">
    <property type="protein sequence ID" value="RHF50946.1"/>
    <property type="molecule type" value="Genomic_DNA"/>
</dbReference>
<keyword evidence="1" id="KW-1133">Transmembrane helix</keyword>
<dbReference type="RefSeq" id="WP_118176419.1">
    <property type="nucleotide sequence ID" value="NZ_CATVWE010000034.1"/>
</dbReference>
<keyword evidence="1" id="KW-0472">Membrane</keyword>
<feature type="transmembrane region" description="Helical" evidence="1">
    <location>
        <begin position="187"/>
        <end position="210"/>
    </location>
</feature>
<evidence type="ECO:0000313" key="4">
    <source>
        <dbReference type="Proteomes" id="UP000283442"/>
    </source>
</evidence>
<feature type="transmembrane region" description="Helical" evidence="1">
    <location>
        <begin position="120"/>
        <end position="140"/>
    </location>
</feature>
<gene>
    <name evidence="3" type="ORF">DW674_08840</name>
</gene>
<keyword evidence="1" id="KW-0812">Transmembrane</keyword>
<evidence type="ECO:0000256" key="1">
    <source>
        <dbReference type="SAM" id="Phobius"/>
    </source>
</evidence>
<reference evidence="3 4" key="1">
    <citation type="submission" date="2018-08" db="EMBL/GenBank/DDBJ databases">
        <title>A genome reference for cultivated species of the human gut microbiota.</title>
        <authorList>
            <person name="Zou Y."/>
            <person name="Xue W."/>
            <person name="Luo G."/>
        </authorList>
    </citation>
    <scope>NUCLEOTIDE SEQUENCE [LARGE SCALE GENOMIC DNA]</scope>
    <source>
        <strain evidence="3 4">AM25-21AC</strain>
    </source>
</reference>
<name>A0A414NVF7_9FIRM</name>
<dbReference type="Pfam" id="PF07670">
    <property type="entry name" value="Gate"/>
    <property type="match status" value="1"/>
</dbReference>
<dbReference type="OrthoDB" id="1645614at2"/>
<organism evidence="3 4">
    <name type="scientific">Mitsuokella multacida</name>
    <dbReference type="NCBI Taxonomy" id="52226"/>
    <lineage>
        <taxon>Bacteria</taxon>
        <taxon>Bacillati</taxon>
        <taxon>Bacillota</taxon>
        <taxon>Negativicutes</taxon>
        <taxon>Selenomonadales</taxon>
        <taxon>Selenomonadaceae</taxon>
        <taxon>Mitsuokella</taxon>
    </lineage>
</organism>
<dbReference type="InterPro" id="IPR011642">
    <property type="entry name" value="Gate_dom"/>
</dbReference>
<feature type="transmembrane region" description="Helical" evidence="1">
    <location>
        <begin position="24"/>
        <end position="44"/>
    </location>
</feature>
<accession>A0A414NVF7</accession>
<evidence type="ECO:0000313" key="3">
    <source>
        <dbReference type="EMBL" id="RHF50946.1"/>
    </source>
</evidence>
<feature type="transmembrane region" description="Helical" evidence="1">
    <location>
        <begin position="85"/>
        <end position="108"/>
    </location>
</feature>
<feature type="domain" description="Nucleoside transporter/FeoB GTPase Gate" evidence="2">
    <location>
        <begin position="90"/>
        <end position="210"/>
    </location>
</feature>
<comment type="caution">
    <text evidence="3">The sequence shown here is derived from an EMBL/GenBank/DDBJ whole genome shotgun (WGS) entry which is preliminary data.</text>
</comment>
<dbReference type="AlphaFoldDB" id="A0A414NVF7"/>
<dbReference type="Proteomes" id="UP000283442">
    <property type="component" value="Unassembled WGS sequence"/>
</dbReference>
<proteinExistence type="predicted"/>
<sequence length="229" mass="24845">MADKEQQNAAQAQSIPKDRPPVPWYGYVSLIFAIVFFSGIFAQAQGWLQVFDYTSLLGKYGNVAAVGDGATTFVGKGGIGARQGFIFGLSLAPCVMLALGVVEIVTYLQGLRAAERLLTPLLRPLLGLPGITGLALISSMQSTDAGASMTRELYDNNNITSRERLIFCAYQLSADGTITNYLGTGSALFAMMSVPIITPLIVIIIFKFIGANLFRIYLKRYSEEDLNHE</sequence>
<evidence type="ECO:0000259" key="2">
    <source>
        <dbReference type="Pfam" id="PF07670"/>
    </source>
</evidence>
<protein>
    <recommendedName>
        <fullName evidence="2">Nucleoside transporter/FeoB GTPase Gate domain-containing protein</fullName>
    </recommendedName>
</protein>